<feature type="signal peptide" evidence="3">
    <location>
        <begin position="1"/>
        <end position="25"/>
    </location>
</feature>
<dbReference type="InterPro" id="IPR000184">
    <property type="entry name" value="Bac_surfAg_D15"/>
</dbReference>
<evidence type="ECO:0000259" key="4">
    <source>
        <dbReference type="Pfam" id="PF01103"/>
    </source>
</evidence>
<keyword evidence="6" id="KW-1185">Reference proteome</keyword>
<evidence type="ECO:0000313" key="6">
    <source>
        <dbReference type="Proteomes" id="UP001589813"/>
    </source>
</evidence>
<dbReference type="RefSeq" id="WP_377244920.1">
    <property type="nucleotide sequence ID" value="NZ_JBHLXP010000003.1"/>
</dbReference>
<keyword evidence="3" id="KW-0732">Signal</keyword>
<feature type="domain" description="Bacterial surface antigen (D15)" evidence="4">
    <location>
        <begin position="448"/>
        <end position="532"/>
    </location>
</feature>
<reference evidence="5 6" key="1">
    <citation type="submission" date="2024-09" db="EMBL/GenBank/DDBJ databases">
        <authorList>
            <person name="Sun Q."/>
            <person name="Mori K."/>
        </authorList>
    </citation>
    <scope>NUCLEOTIDE SEQUENCE [LARGE SCALE GENOMIC DNA]</scope>
    <source>
        <strain evidence="5 6">KCTC 23315</strain>
    </source>
</reference>
<comment type="subcellular location">
    <subcellularLocation>
        <location evidence="1">Membrane</location>
    </subcellularLocation>
</comment>
<name>A0ABV6BET7_9GAMM</name>
<gene>
    <name evidence="5" type="ORF">ACFFJP_13550</name>
</gene>
<keyword evidence="2" id="KW-0472">Membrane</keyword>
<evidence type="ECO:0000256" key="2">
    <source>
        <dbReference type="ARBA" id="ARBA00023136"/>
    </source>
</evidence>
<dbReference type="Gene3D" id="2.40.160.50">
    <property type="entry name" value="membrane protein fhac: a member of the omp85/tpsb transporter family"/>
    <property type="match status" value="1"/>
</dbReference>
<feature type="chain" id="PRO_5045336706" evidence="3">
    <location>
        <begin position="26"/>
        <end position="549"/>
    </location>
</feature>
<dbReference type="EMBL" id="JBHLXP010000003">
    <property type="protein sequence ID" value="MFC0049317.1"/>
    <property type="molecule type" value="Genomic_DNA"/>
</dbReference>
<dbReference type="PANTHER" id="PTHR34597:SF3">
    <property type="entry name" value="OUTER MEMBRANE TRANSPORTER CDIB"/>
    <property type="match status" value="1"/>
</dbReference>
<organism evidence="5 6">
    <name type="scientific">Rheinheimera tilapiae</name>
    <dbReference type="NCBI Taxonomy" id="875043"/>
    <lineage>
        <taxon>Bacteria</taxon>
        <taxon>Pseudomonadati</taxon>
        <taxon>Pseudomonadota</taxon>
        <taxon>Gammaproteobacteria</taxon>
        <taxon>Chromatiales</taxon>
        <taxon>Chromatiaceae</taxon>
        <taxon>Rheinheimera</taxon>
    </lineage>
</organism>
<dbReference type="Proteomes" id="UP001589813">
    <property type="component" value="Unassembled WGS sequence"/>
</dbReference>
<sequence>MRRIRSLPTILSMAVLLTLCGKAMAAENCTKLSATEPLPTAAQHWRIAKVLFARNDIFDLNSKHSVWFHRFANEYHVITSETALREDLLFQEGDQLDQAVLAETERLLRSRRYLRHAEINITAYCQASQTVQVTVQTWDNWSLLPRISLGHTGGATKANLGLSEDNLWGTGNQAQIEYFTDSERDGYKLQFHSPNISGSHWQTTVQYADTSDGESYRLNLAKPFYRLSSERAYNLDIFKEIKDISEYARGDVYNEYKSNQQLIELSSGWSFWRDSDSVQHLNSGVTLDERQFDLNSDSTQAAPENRDLSQVWLSWEFLQSDYRELTNFFLWNRVEDVNFGWQGSLRLGRLLESLGADQGGWHWQVSVQKNFVINDISWLVGQISYSQLHRNQLQEQQLFQSELRYVRHLSAQQVLTAELQWSVGKNLFRDQRMTIGGDEGMRAFPLYYQTGDKAAIASLEYRYITHWHVYQLLDVALAGFVDAGRAWDNPQRPAGPDDDQNLAGYGIGIRLLPSHSSRGSVISIDLAKPVSDNPDLSGWRWRLIAKKPF</sequence>
<dbReference type="InterPro" id="IPR051544">
    <property type="entry name" value="TPS_OM_transporter"/>
</dbReference>
<dbReference type="PANTHER" id="PTHR34597">
    <property type="entry name" value="SLR1661 PROTEIN"/>
    <property type="match status" value="1"/>
</dbReference>
<comment type="caution">
    <text evidence="5">The sequence shown here is derived from an EMBL/GenBank/DDBJ whole genome shotgun (WGS) entry which is preliminary data.</text>
</comment>
<dbReference type="Pfam" id="PF01103">
    <property type="entry name" value="Omp85"/>
    <property type="match status" value="1"/>
</dbReference>
<accession>A0ABV6BET7</accession>
<evidence type="ECO:0000256" key="3">
    <source>
        <dbReference type="SAM" id="SignalP"/>
    </source>
</evidence>
<evidence type="ECO:0000256" key="1">
    <source>
        <dbReference type="ARBA" id="ARBA00004370"/>
    </source>
</evidence>
<protein>
    <submittedName>
        <fullName evidence="5">BamA/TamA family outer membrane protein</fullName>
    </submittedName>
</protein>
<proteinExistence type="predicted"/>
<evidence type="ECO:0000313" key="5">
    <source>
        <dbReference type="EMBL" id="MFC0049317.1"/>
    </source>
</evidence>